<dbReference type="SUPFAM" id="SSF56235">
    <property type="entry name" value="N-terminal nucleophile aminohydrolases (Ntn hydrolases)"/>
    <property type="match status" value="1"/>
</dbReference>
<keyword evidence="2" id="KW-1185">Reference proteome</keyword>
<dbReference type="Proteomes" id="UP000032679">
    <property type="component" value="Unassembled WGS sequence"/>
</dbReference>
<evidence type="ECO:0000313" key="1">
    <source>
        <dbReference type="EMBL" id="GAN55646.1"/>
    </source>
</evidence>
<proteinExistence type="predicted"/>
<dbReference type="Gene3D" id="3.60.20.10">
    <property type="entry name" value="Glutamine Phosphoribosylpyrophosphate, subunit 1, domain 1"/>
    <property type="match status" value="1"/>
</dbReference>
<evidence type="ECO:0008006" key="3">
    <source>
        <dbReference type="Google" id="ProtNLM"/>
    </source>
</evidence>
<dbReference type="InterPro" id="IPR029055">
    <property type="entry name" value="Ntn_hydrolases_N"/>
</dbReference>
<reference evidence="1 2" key="1">
    <citation type="submission" date="2012-10" db="EMBL/GenBank/DDBJ databases">
        <title>Genome sequencing of Tanticharoenia sakaeratensis NBRC 103193.</title>
        <authorList>
            <person name="Azuma Y."/>
            <person name="Hadano H."/>
            <person name="Hirakawa H."/>
            <person name="Matsushita K."/>
        </authorList>
    </citation>
    <scope>NUCLEOTIDE SEQUENCE [LARGE SCALE GENOMIC DNA]</scope>
    <source>
        <strain evidence="1 2">NBRC 103193</strain>
    </source>
</reference>
<dbReference type="AlphaFoldDB" id="A0A0D6MQB2"/>
<gene>
    <name evidence="1" type="ORF">Tasa_052_009</name>
</gene>
<dbReference type="InterPro" id="IPR010430">
    <property type="entry name" value="DUF1028"/>
</dbReference>
<sequence length="225" mass="23778">MTFSIIARCPRSGQLGMSVSSSSPAVASRCAFARARTGVVASQNVTDPRLGPAGLDLLAAGATAEEARDILVRTSEHAAFRQLVILDAQGRTSVWSGEKALGVNATVARENVAAAGNLLANPSVPERMVDAFLASDVTLDLGARLLMAMAAGQEAGGEAGAVRSAGLLVVDREAWPLVDLRVDWDEQPLERLSELWSVWQPQMHDYVVRCLNPLTAPSYGVPGDE</sequence>
<protein>
    <recommendedName>
        <fullName evidence="3">Major pilin protein fimA</fullName>
    </recommendedName>
</protein>
<evidence type="ECO:0000313" key="2">
    <source>
        <dbReference type="Proteomes" id="UP000032679"/>
    </source>
</evidence>
<organism evidence="1 2">
    <name type="scientific">Tanticharoenia sakaeratensis NBRC 103193</name>
    <dbReference type="NCBI Taxonomy" id="1231623"/>
    <lineage>
        <taxon>Bacteria</taxon>
        <taxon>Pseudomonadati</taxon>
        <taxon>Pseudomonadota</taxon>
        <taxon>Alphaproteobacteria</taxon>
        <taxon>Acetobacterales</taxon>
        <taxon>Acetobacteraceae</taxon>
        <taxon>Tanticharoenia</taxon>
    </lineage>
</organism>
<dbReference type="Pfam" id="PF06267">
    <property type="entry name" value="DUF1028"/>
    <property type="match status" value="1"/>
</dbReference>
<dbReference type="STRING" id="1231623.Tasa_052_009"/>
<dbReference type="PANTHER" id="PTHR39328">
    <property type="entry name" value="BLL2871 PROTEIN"/>
    <property type="match status" value="1"/>
</dbReference>
<comment type="caution">
    <text evidence="1">The sequence shown here is derived from an EMBL/GenBank/DDBJ whole genome shotgun (WGS) entry which is preliminary data.</text>
</comment>
<accession>A0A0D6MQB2</accession>
<dbReference type="RefSeq" id="WP_048850989.1">
    <property type="nucleotide sequence ID" value="NZ_BALE01000052.1"/>
</dbReference>
<dbReference type="EMBL" id="BALE01000052">
    <property type="protein sequence ID" value="GAN55646.1"/>
    <property type="molecule type" value="Genomic_DNA"/>
</dbReference>
<dbReference type="OrthoDB" id="9790012at2"/>
<dbReference type="PANTHER" id="PTHR39328:SF1">
    <property type="entry name" value="BLL2871 PROTEIN"/>
    <property type="match status" value="1"/>
</dbReference>
<name>A0A0D6MQB2_9PROT</name>